<dbReference type="Proteomes" id="UP000246077">
    <property type="component" value="Unassembled WGS sequence"/>
</dbReference>
<evidence type="ECO:0000313" key="2">
    <source>
        <dbReference type="Proteomes" id="UP000246077"/>
    </source>
</evidence>
<sequence>MTGRRHLFLPELATADAPYAHAVAEGDMVHLAGFIAQDDPAWAGRHGTIEEETAAALDLMARALAAAGFGLGDLVRVGVFMTDLGDFARMNAVYARYFPAGRQPARTCVSVAALLGGAKIEIDGIARRRAP</sequence>
<dbReference type="CDD" id="cd00448">
    <property type="entry name" value="YjgF_YER057c_UK114_family"/>
    <property type="match status" value="1"/>
</dbReference>
<dbReference type="Pfam" id="PF01042">
    <property type="entry name" value="Ribonuc_L-PSP"/>
    <property type="match status" value="1"/>
</dbReference>
<comment type="caution">
    <text evidence="1">The sequence shown here is derived from an EMBL/GenBank/DDBJ whole genome shotgun (WGS) entry which is preliminary data.</text>
</comment>
<dbReference type="GO" id="GO:0019239">
    <property type="term" value="F:deaminase activity"/>
    <property type="evidence" value="ECO:0007669"/>
    <property type="project" value="TreeGrafter"/>
</dbReference>
<dbReference type="PANTHER" id="PTHR11803:SF39">
    <property type="entry name" value="2-IMINOBUTANOATE_2-IMINOPROPANOATE DEAMINASE"/>
    <property type="match status" value="1"/>
</dbReference>
<gene>
    <name evidence="1" type="ORF">DKG75_16690</name>
</gene>
<organism evidence="1 2">
    <name type="scientific">Zavarzinia compransoris</name>
    <dbReference type="NCBI Taxonomy" id="1264899"/>
    <lineage>
        <taxon>Bacteria</taxon>
        <taxon>Pseudomonadati</taxon>
        <taxon>Pseudomonadota</taxon>
        <taxon>Alphaproteobacteria</taxon>
        <taxon>Rhodospirillales</taxon>
        <taxon>Zavarziniaceae</taxon>
        <taxon>Zavarzinia</taxon>
    </lineage>
</organism>
<dbReference type="Gene3D" id="3.30.1330.40">
    <property type="entry name" value="RutC-like"/>
    <property type="match status" value="1"/>
</dbReference>
<keyword evidence="2" id="KW-1185">Reference proteome</keyword>
<protein>
    <submittedName>
        <fullName evidence="1">Reactive intermediate/imine deaminase</fullName>
    </submittedName>
</protein>
<dbReference type="OrthoDB" id="583118at2"/>
<reference evidence="2" key="1">
    <citation type="submission" date="2018-05" db="EMBL/GenBank/DDBJ databases">
        <title>Zavarzinia sp. HR-AS.</title>
        <authorList>
            <person name="Lee Y."/>
            <person name="Jeon C.O."/>
        </authorList>
    </citation>
    <scope>NUCLEOTIDE SEQUENCE [LARGE SCALE GENOMIC DNA]</scope>
    <source>
        <strain evidence="2">DSM 1231</strain>
    </source>
</reference>
<dbReference type="GO" id="GO:0005829">
    <property type="term" value="C:cytosol"/>
    <property type="evidence" value="ECO:0007669"/>
    <property type="project" value="TreeGrafter"/>
</dbReference>
<dbReference type="PANTHER" id="PTHR11803">
    <property type="entry name" value="2-IMINOBUTANOATE/2-IMINOPROPANOATE DEAMINASE RIDA"/>
    <property type="match status" value="1"/>
</dbReference>
<dbReference type="InterPro" id="IPR006175">
    <property type="entry name" value="YjgF/YER057c/UK114"/>
</dbReference>
<dbReference type="RefSeq" id="WP_109922286.1">
    <property type="nucleotide sequence ID" value="NZ_QGLF01000004.1"/>
</dbReference>
<accession>A0A317E0A6</accession>
<dbReference type="EMBL" id="QGLF01000004">
    <property type="protein sequence ID" value="PWR20072.1"/>
    <property type="molecule type" value="Genomic_DNA"/>
</dbReference>
<dbReference type="InterPro" id="IPR035959">
    <property type="entry name" value="RutC-like_sf"/>
</dbReference>
<dbReference type="SUPFAM" id="SSF55298">
    <property type="entry name" value="YjgF-like"/>
    <property type="match status" value="1"/>
</dbReference>
<dbReference type="AlphaFoldDB" id="A0A317E0A6"/>
<name>A0A317E0A6_9PROT</name>
<proteinExistence type="predicted"/>
<evidence type="ECO:0000313" key="1">
    <source>
        <dbReference type="EMBL" id="PWR20072.1"/>
    </source>
</evidence>